<feature type="compositionally biased region" description="Pro residues" evidence="5">
    <location>
        <begin position="470"/>
        <end position="480"/>
    </location>
</feature>
<feature type="region of interest" description="Disordered" evidence="5">
    <location>
        <begin position="424"/>
        <end position="605"/>
    </location>
</feature>
<gene>
    <name evidence="8" type="ORF">MFU01_15530</name>
    <name evidence="9" type="ORF">SAMN05443572_102372</name>
</gene>
<name>A0A511SX78_MYXFU</name>
<dbReference type="InterPro" id="IPR000719">
    <property type="entry name" value="Prot_kinase_dom"/>
</dbReference>
<proteinExistence type="predicted"/>
<dbReference type="GO" id="GO:0005524">
    <property type="term" value="F:ATP binding"/>
    <property type="evidence" value="ECO:0007669"/>
    <property type="project" value="UniProtKB-KW"/>
</dbReference>
<dbReference type="InterPro" id="IPR008266">
    <property type="entry name" value="Tyr_kinase_AS"/>
</dbReference>
<dbReference type="Proteomes" id="UP000183760">
    <property type="component" value="Unassembled WGS sequence"/>
</dbReference>
<keyword evidence="9" id="KW-0723">Serine/threonine-protein kinase</keyword>
<evidence type="ECO:0000256" key="6">
    <source>
        <dbReference type="SAM" id="Phobius"/>
    </source>
</evidence>
<evidence type="ECO:0000256" key="2">
    <source>
        <dbReference type="ARBA" id="ARBA00022741"/>
    </source>
</evidence>
<keyword evidence="3 9" id="KW-0418">Kinase</keyword>
<dbReference type="PANTHER" id="PTHR43289">
    <property type="entry name" value="MITOGEN-ACTIVATED PROTEIN KINASE KINASE KINASE 20-RELATED"/>
    <property type="match status" value="1"/>
</dbReference>
<keyword evidence="4" id="KW-0067">ATP-binding</keyword>
<organism evidence="8 11">
    <name type="scientific">Myxococcus fulvus</name>
    <dbReference type="NCBI Taxonomy" id="33"/>
    <lineage>
        <taxon>Bacteria</taxon>
        <taxon>Pseudomonadati</taxon>
        <taxon>Myxococcota</taxon>
        <taxon>Myxococcia</taxon>
        <taxon>Myxococcales</taxon>
        <taxon>Cystobacterineae</taxon>
        <taxon>Myxococcaceae</taxon>
        <taxon>Myxococcus</taxon>
    </lineage>
</organism>
<dbReference type="Gene3D" id="3.30.200.20">
    <property type="entry name" value="Phosphorylase Kinase, domain 1"/>
    <property type="match status" value="1"/>
</dbReference>
<dbReference type="AlphaFoldDB" id="A0A511SX78"/>
<evidence type="ECO:0000259" key="7">
    <source>
        <dbReference type="PROSITE" id="PS50011"/>
    </source>
</evidence>
<evidence type="ECO:0000256" key="4">
    <source>
        <dbReference type="ARBA" id="ARBA00022840"/>
    </source>
</evidence>
<protein>
    <submittedName>
        <fullName evidence="9">Serine/threonine protein kinase</fullName>
    </submittedName>
</protein>
<feature type="compositionally biased region" description="Low complexity" evidence="5">
    <location>
        <begin position="499"/>
        <end position="519"/>
    </location>
</feature>
<keyword evidence="2" id="KW-0547">Nucleotide-binding</keyword>
<keyword evidence="6" id="KW-0812">Transmembrane</keyword>
<evidence type="ECO:0000256" key="3">
    <source>
        <dbReference type="ARBA" id="ARBA00022777"/>
    </source>
</evidence>
<evidence type="ECO:0000313" key="9">
    <source>
        <dbReference type="EMBL" id="SET46400.1"/>
    </source>
</evidence>
<feature type="domain" description="Protein kinase" evidence="7">
    <location>
        <begin position="16"/>
        <end position="291"/>
    </location>
</feature>
<dbReference type="PROSITE" id="PS00109">
    <property type="entry name" value="PROTEIN_KINASE_TYR"/>
    <property type="match status" value="1"/>
</dbReference>
<dbReference type="PANTHER" id="PTHR43289:SF6">
    <property type="entry name" value="SERINE_THREONINE-PROTEIN KINASE NEKL-3"/>
    <property type="match status" value="1"/>
</dbReference>
<accession>A0A511SX78</accession>
<feature type="transmembrane region" description="Helical" evidence="6">
    <location>
        <begin position="618"/>
        <end position="638"/>
    </location>
</feature>
<dbReference type="OrthoDB" id="9801841at2"/>
<dbReference type="RefSeq" id="WP_074950588.1">
    <property type="nucleotide sequence ID" value="NZ_BJXR01000016.1"/>
</dbReference>
<sequence length="876" mass="94073">MTTSQPKRQPIPFGKYLLLDRINIGGMAEVWRGKQFGASGFERLVAIKRILPNIAEDEEFISMFIDEAKISVQLSHANIAQIYELGQIASSYFISMEYIPGKDMRAIFDRCRKKGEPAPVPLVAFCISKMCEGLDYAHRKKDGMGRDMNIVHRDISPQNVLLSFEGEVKVIDFGIAKAAGKATKTQAGILKGKFGYMSPEQIRGLPLDRRSDVFAIGVCLYEMLTGERLFVGDSDFSVLEKVRKAEVPAPSTYNRRIPETLEKIVMRALAKDVDERYQYASELGDDLQRFLITSETIFGRKDLMQYMKSTFAEEVEREKQRLSDYADIRPPDGMLAALDAAGFSSMPSSHQPAPQPVAAPPPVAVPVVQPVAPQPRSTATMGAVSPGGVRRSPTLAALPKLTAATAAPAPKEDEVQATQLVSSDHVFEDSPEPTTQPGANVGRTVTPLETRAQEEDEDEPTTGKTAVLPVTPPQAQPQPPRLSQASMPVLSPSGPPVVRPSTTVPTLVPPEVAASAPRGSRGGGESLPRIVRETPPDVSQGISRSALPPDVSQGISRQALTEGLQGGSRPPSPPPMLGAGAPVAKPPPRPVAHEEEEEEERSTTAVPALGRRGLDKRVLYAVCGLVALVVLGGLGWALSRPGQGYVMLDLQRVPSEVRGRVQVLLDTQPIAVEGKGTSVLREVTAGQVMVTVSAEGYKTFVRTIEVKSGKEVIPVEVVLESLVRTASLVLVTQPADAQVKVDGKVVREQGQTDAFIKGVPVGADPWVVEVSAPQHKAASKRVAASGEGPTEVAVKLEPVVSKLSVRIDSKPAGAVIFAGSRELGATPTTVQVSPNERQLTLKLRCHNDAEVEVPAPEAGESIATTTVSLKRQPRCR</sequence>
<dbReference type="InterPro" id="IPR013229">
    <property type="entry name" value="PEGA"/>
</dbReference>
<evidence type="ECO:0000313" key="8">
    <source>
        <dbReference type="EMBL" id="GEN06516.1"/>
    </source>
</evidence>
<dbReference type="Pfam" id="PF08308">
    <property type="entry name" value="PEGA"/>
    <property type="match status" value="1"/>
</dbReference>
<dbReference type="CDD" id="cd14014">
    <property type="entry name" value="STKc_PknB_like"/>
    <property type="match status" value="1"/>
</dbReference>
<dbReference type="Pfam" id="PF00069">
    <property type="entry name" value="Pkinase"/>
    <property type="match status" value="1"/>
</dbReference>
<keyword evidence="6" id="KW-1133">Transmembrane helix</keyword>
<evidence type="ECO:0000256" key="1">
    <source>
        <dbReference type="ARBA" id="ARBA00022679"/>
    </source>
</evidence>
<evidence type="ECO:0000313" key="10">
    <source>
        <dbReference type="Proteomes" id="UP000183760"/>
    </source>
</evidence>
<dbReference type="EMBL" id="BJXR01000016">
    <property type="protein sequence ID" value="GEN06516.1"/>
    <property type="molecule type" value="Genomic_DNA"/>
</dbReference>
<dbReference type="SUPFAM" id="SSF56112">
    <property type="entry name" value="Protein kinase-like (PK-like)"/>
    <property type="match status" value="1"/>
</dbReference>
<dbReference type="InterPro" id="IPR011009">
    <property type="entry name" value="Kinase-like_dom_sf"/>
</dbReference>
<dbReference type="GO" id="GO:0004674">
    <property type="term" value="F:protein serine/threonine kinase activity"/>
    <property type="evidence" value="ECO:0007669"/>
    <property type="project" value="UniProtKB-KW"/>
</dbReference>
<reference evidence="8 11" key="2">
    <citation type="submission" date="2019-07" db="EMBL/GenBank/DDBJ databases">
        <title>Whole genome shotgun sequence of Myxococcus fulvus NBRC 100333.</title>
        <authorList>
            <person name="Hosoyama A."/>
            <person name="Uohara A."/>
            <person name="Ohji S."/>
            <person name="Ichikawa N."/>
        </authorList>
    </citation>
    <scope>NUCLEOTIDE SEQUENCE [LARGE SCALE GENOMIC DNA]</scope>
    <source>
        <strain evidence="8 11">NBRC 100333</strain>
    </source>
</reference>
<dbReference type="Proteomes" id="UP000321514">
    <property type="component" value="Unassembled WGS sequence"/>
</dbReference>
<evidence type="ECO:0000256" key="5">
    <source>
        <dbReference type="SAM" id="MobiDB-lite"/>
    </source>
</evidence>
<dbReference type="EMBL" id="FOIB01000002">
    <property type="protein sequence ID" value="SET46400.1"/>
    <property type="molecule type" value="Genomic_DNA"/>
</dbReference>
<evidence type="ECO:0000313" key="11">
    <source>
        <dbReference type="Proteomes" id="UP000321514"/>
    </source>
</evidence>
<keyword evidence="10" id="KW-1185">Reference proteome</keyword>
<comment type="caution">
    <text evidence="8">The sequence shown here is derived from an EMBL/GenBank/DDBJ whole genome shotgun (WGS) entry which is preliminary data.</text>
</comment>
<keyword evidence="6" id="KW-0472">Membrane</keyword>
<dbReference type="Gene3D" id="1.10.510.10">
    <property type="entry name" value="Transferase(Phosphotransferase) domain 1"/>
    <property type="match status" value="1"/>
</dbReference>
<dbReference type="STRING" id="1334629.MFUL124B02_33140"/>
<dbReference type="PROSITE" id="PS50011">
    <property type="entry name" value="PROTEIN_KINASE_DOM"/>
    <property type="match status" value="1"/>
</dbReference>
<reference evidence="9 10" key="1">
    <citation type="submission" date="2016-10" db="EMBL/GenBank/DDBJ databases">
        <authorList>
            <person name="Varghese N."/>
            <person name="Submissions S."/>
        </authorList>
    </citation>
    <scope>NUCLEOTIDE SEQUENCE [LARGE SCALE GENOMIC DNA]</scope>
    <source>
        <strain evidence="9 10">DSM 16525</strain>
    </source>
</reference>
<keyword evidence="1" id="KW-0808">Transferase</keyword>